<accession>A0A0F9YFS4</accession>
<keyword evidence="1" id="KW-1133">Transmembrane helix</keyword>
<keyword evidence="1" id="KW-0472">Membrane</keyword>
<keyword evidence="1" id="KW-0812">Transmembrane</keyword>
<protein>
    <submittedName>
        <fullName evidence="2">Uncharacterized protein</fullName>
    </submittedName>
</protein>
<reference evidence="2 3" key="1">
    <citation type="journal article" date="2015" name="Nature">
        <title>rRNA introns, odd ribosomes, and small enigmatic genomes across a large radiation of phyla.</title>
        <authorList>
            <person name="Brown C.T."/>
            <person name="Hug L.A."/>
            <person name="Thomas B.C."/>
            <person name="Sharon I."/>
            <person name="Castelle C.J."/>
            <person name="Singh A."/>
            <person name="Wilkins M.J."/>
            <person name="Williams K.H."/>
            <person name="Banfield J.F."/>
        </authorList>
    </citation>
    <scope>NUCLEOTIDE SEQUENCE [LARGE SCALE GENOMIC DNA]</scope>
</reference>
<dbReference type="EMBL" id="LBOG01000003">
    <property type="protein sequence ID" value="KKP30238.1"/>
    <property type="molecule type" value="Genomic_DNA"/>
</dbReference>
<comment type="caution">
    <text evidence="2">The sequence shown here is derived from an EMBL/GenBank/DDBJ whole genome shotgun (WGS) entry which is preliminary data.</text>
</comment>
<evidence type="ECO:0000256" key="1">
    <source>
        <dbReference type="SAM" id="Phobius"/>
    </source>
</evidence>
<dbReference type="AlphaFoldDB" id="A0A0F9YFS4"/>
<proteinExistence type="predicted"/>
<name>A0A0F9YFS4_9BACT</name>
<evidence type="ECO:0000313" key="2">
    <source>
        <dbReference type="EMBL" id="KKP30238.1"/>
    </source>
</evidence>
<organism evidence="2 3">
    <name type="scientific">Candidatus Nomurabacteria bacterium GW2011_GWF1_31_48</name>
    <dbReference type="NCBI Taxonomy" id="1618767"/>
    <lineage>
        <taxon>Bacteria</taxon>
        <taxon>Candidatus Nomuraibacteriota</taxon>
    </lineage>
</organism>
<dbReference type="Proteomes" id="UP000034934">
    <property type="component" value="Unassembled WGS sequence"/>
</dbReference>
<sequence>MNYKRQIKKSKNTGYTIIETMIAISLFLIIITIGMGALLNANALHKKSQNKRSIVDNLNFIMEDMSRNIRTGSNYSCDRGPNCSSGGTTLSFISSDSTAWSYRISGNAIFRSISGVDTELTPSEVKINNSGFVVVGAEPFSTPDTQQPLVTIMLSGAITESDGSLTPFSLQTSVSQRLLDIN</sequence>
<gene>
    <name evidence="2" type="ORF">UR19_C0003G0074</name>
</gene>
<feature type="transmembrane region" description="Helical" evidence="1">
    <location>
        <begin position="21"/>
        <end position="41"/>
    </location>
</feature>
<evidence type="ECO:0000313" key="3">
    <source>
        <dbReference type="Proteomes" id="UP000034934"/>
    </source>
</evidence>